<comment type="caution">
    <text evidence="2">The sequence shown here is derived from an EMBL/GenBank/DDBJ whole genome shotgun (WGS) entry which is preliminary data.</text>
</comment>
<dbReference type="EMBL" id="WWSC01000023">
    <property type="protein sequence ID" value="MZK42778.1"/>
    <property type="molecule type" value="Genomic_DNA"/>
</dbReference>
<dbReference type="Proteomes" id="UP000472916">
    <property type="component" value="Unassembled WGS sequence"/>
</dbReference>
<proteinExistence type="predicted"/>
<feature type="domain" description="RES" evidence="1">
    <location>
        <begin position="190"/>
        <end position="348"/>
    </location>
</feature>
<evidence type="ECO:0000313" key="3">
    <source>
        <dbReference type="Proteomes" id="UP000472916"/>
    </source>
</evidence>
<protein>
    <submittedName>
        <fullName evidence="2">RES domain-containing protein</fullName>
    </submittedName>
</protein>
<name>A0A6L8S2K5_9FIRM</name>
<dbReference type="Pfam" id="PF08808">
    <property type="entry name" value="RES"/>
    <property type="match status" value="1"/>
</dbReference>
<reference evidence="2 3" key="1">
    <citation type="journal article" date="2019" name="Nat. Med.">
        <title>A library of human gut bacterial isolates paired with longitudinal multiomics data enables mechanistic microbiome research.</title>
        <authorList>
            <person name="Poyet M."/>
            <person name="Groussin M."/>
            <person name="Gibbons S.M."/>
            <person name="Avila-Pacheco J."/>
            <person name="Jiang X."/>
            <person name="Kearney S.M."/>
            <person name="Perrotta A.R."/>
            <person name="Berdy B."/>
            <person name="Zhao S."/>
            <person name="Lieberman T.D."/>
            <person name="Swanson P.K."/>
            <person name="Smith M."/>
            <person name="Roesemann S."/>
            <person name="Alexander J.E."/>
            <person name="Rich S.A."/>
            <person name="Livny J."/>
            <person name="Vlamakis H."/>
            <person name="Clish C."/>
            <person name="Bullock K."/>
            <person name="Deik A."/>
            <person name="Scott J."/>
            <person name="Pierce K.A."/>
            <person name="Xavier R.J."/>
            <person name="Alm E.J."/>
        </authorList>
    </citation>
    <scope>NUCLEOTIDE SEQUENCE [LARGE SCALE GENOMIC DNA]</scope>
    <source>
        <strain evidence="2 3">BIOML-A6</strain>
    </source>
</reference>
<evidence type="ECO:0000259" key="1">
    <source>
        <dbReference type="SMART" id="SM00953"/>
    </source>
</evidence>
<organism evidence="2 3">
    <name type="scientific">Dorea longicatena</name>
    <dbReference type="NCBI Taxonomy" id="88431"/>
    <lineage>
        <taxon>Bacteria</taxon>
        <taxon>Bacillati</taxon>
        <taxon>Bacillota</taxon>
        <taxon>Clostridia</taxon>
        <taxon>Lachnospirales</taxon>
        <taxon>Lachnospiraceae</taxon>
        <taxon>Dorea</taxon>
    </lineage>
</organism>
<evidence type="ECO:0000313" key="2">
    <source>
        <dbReference type="EMBL" id="MZK42778.1"/>
    </source>
</evidence>
<sequence length="362" mass="42447">MIVCEKCFCDTEIISVIRNKEDIGNCPMCKSKNVHIYDTDKYEDLSIMFDELISIYTPITQLLNSYPKSDTRLLKSELIKNWNIFNRKSEADVYNIITEICKEKYEYNAELFDQPIGIQELYEQDYLAKHSLLTTNSWEDFVDALKTKNRFHTHYINLELLERFCSYIRKPYKAGECFYRCRISTEEGIPMDKMGAPPIEYTTDGRANAKGIRCLYLGDSAETTIYETRAGAYDFVTVGKFKLKKDIIVVDLKRINQISPFIEELDCLEYAINKEHLNKINNEMGRIMRRSDSALDYIPTQYITDFVKSITHNEVAEYAGIEYKSVMHENGYNLAIFNPELFECIDTKIYKIDMIDYRKHVM</sequence>
<accession>A0A6L8S2K5</accession>
<dbReference type="SMART" id="SM00953">
    <property type="entry name" value="RES"/>
    <property type="match status" value="1"/>
</dbReference>
<dbReference type="RefSeq" id="WP_055303338.1">
    <property type="nucleotide sequence ID" value="NZ_JADMOH010000020.1"/>
</dbReference>
<dbReference type="InterPro" id="IPR014914">
    <property type="entry name" value="RES_dom"/>
</dbReference>
<gene>
    <name evidence="2" type="ORF">GT528_14085</name>
</gene>
<dbReference type="AlphaFoldDB" id="A0A6L8S2K5"/>